<organism evidence="1 2">
    <name type="scientific">Pythium oligandrum</name>
    <name type="common">Mycoparasitic fungus</name>
    <dbReference type="NCBI Taxonomy" id="41045"/>
    <lineage>
        <taxon>Eukaryota</taxon>
        <taxon>Sar</taxon>
        <taxon>Stramenopiles</taxon>
        <taxon>Oomycota</taxon>
        <taxon>Peronosporomycetes</taxon>
        <taxon>Pythiales</taxon>
        <taxon>Pythiaceae</taxon>
        <taxon>Pythium</taxon>
    </lineage>
</organism>
<accession>A0A8K1FPR4</accession>
<proteinExistence type="predicted"/>
<dbReference type="AlphaFoldDB" id="A0A8K1FPR4"/>
<dbReference type="Proteomes" id="UP000794436">
    <property type="component" value="Unassembled WGS sequence"/>
</dbReference>
<keyword evidence="2" id="KW-1185">Reference proteome</keyword>
<dbReference type="EMBL" id="SPLM01000005">
    <property type="protein sequence ID" value="TMW67172.1"/>
    <property type="molecule type" value="Genomic_DNA"/>
</dbReference>
<sequence length="216" mass="24882">MASAQQRALFDAAVVGDLEGVKHFFSDPSVASNITQTNTRHREIRERELEGNRSPFRFFPEPGAWYRYVPGEDESPPFRYCLFHTILRHNHLDVLQWFVSATGCESIADTMRGLVDRVANAIVRHCRDAAPLEILLGSYLFTELLTPLERKFALEELEETIDRHGKDDLLRVVVAHGVEIDEFSEKEKEPEPTFNDSPMVFPPLFIEFCERWACEL</sequence>
<evidence type="ECO:0000313" key="2">
    <source>
        <dbReference type="Proteomes" id="UP000794436"/>
    </source>
</evidence>
<comment type="caution">
    <text evidence="1">The sequence shown here is derived from an EMBL/GenBank/DDBJ whole genome shotgun (WGS) entry which is preliminary data.</text>
</comment>
<reference evidence="1" key="1">
    <citation type="submission" date="2019-03" db="EMBL/GenBank/DDBJ databases">
        <title>Long read genome sequence of the mycoparasitic Pythium oligandrum ATCC 38472 isolated from sugarbeet rhizosphere.</title>
        <authorList>
            <person name="Gaulin E."/>
        </authorList>
    </citation>
    <scope>NUCLEOTIDE SEQUENCE</scope>
    <source>
        <strain evidence="1">ATCC 38472_TT</strain>
    </source>
</reference>
<name>A0A8K1FPR4_PYTOL</name>
<evidence type="ECO:0000313" key="1">
    <source>
        <dbReference type="EMBL" id="TMW67172.1"/>
    </source>
</evidence>
<gene>
    <name evidence="1" type="ORF">Poli38472_012288</name>
</gene>
<protein>
    <submittedName>
        <fullName evidence="1">Uncharacterized protein</fullName>
    </submittedName>
</protein>